<gene>
    <name evidence="2" type="ORF">KABA2_07S04884</name>
</gene>
<feature type="compositionally biased region" description="Polar residues" evidence="1">
    <location>
        <begin position="1"/>
        <end position="10"/>
    </location>
</feature>
<dbReference type="RefSeq" id="XP_041407649.1">
    <property type="nucleotide sequence ID" value="XM_041551715.1"/>
</dbReference>
<evidence type="ECO:0000256" key="1">
    <source>
        <dbReference type="SAM" id="MobiDB-lite"/>
    </source>
</evidence>
<protein>
    <submittedName>
        <fullName evidence="2">Uncharacterized protein</fullName>
    </submittedName>
</protein>
<dbReference type="OrthoDB" id="4065597at2759"/>
<dbReference type="AlphaFoldDB" id="A0A8H2VI36"/>
<feature type="region of interest" description="Disordered" evidence="1">
    <location>
        <begin position="73"/>
        <end position="105"/>
    </location>
</feature>
<evidence type="ECO:0000313" key="2">
    <source>
        <dbReference type="EMBL" id="CAB4255805.1"/>
    </source>
</evidence>
<name>A0A8H2VI36_9SACH</name>
<sequence length="287" mass="32583">MLKVTSGTDESLNKMGIPKYINSRTDDNDYDEDEYGIGEDEQRESTVYGIPRTLPITNIYSNRYRTAHKLGGSRVQTPELDVPTSNNNNNPYRKRSTSTYSRNSNNANAMYKNIKYRISGYDKAQESYPTQNNVQDTRRLVTAPAIDTQERLRSQLDVLQEVQRVAEHENIYDGFPIGLETKLVSLRTAHSKLLQMLRERTAKIEEQKRHDINATVLANIPSTVTTNSAREDTISNVMSTSNNGKVATVHNNITGAPYVRTKSTAHTINPEEKKYIQQLVDIAKQLR</sequence>
<organism evidence="2 3">
    <name type="scientific">Maudiozyma barnettii</name>
    <dbReference type="NCBI Taxonomy" id="61262"/>
    <lineage>
        <taxon>Eukaryota</taxon>
        <taxon>Fungi</taxon>
        <taxon>Dikarya</taxon>
        <taxon>Ascomycota</taxon>
        <taxon>Saccharomycotina</taxon>
        <taxon>Saccharomycetes</taxon>
        <taxon>Saccharomycetales</taxon>
        <taxon>Saccharomycetaceae</taxon>
        <taxon>Maudiozyma</taxon>
    </lineage>
</organism>
<dbReference type="GeneID" id="64858866"/>
<reference evidence="2 3" key="1">
    <citation type="submission" date="2020-05" db="EMBL/GenBank/DDBJ databases">
        <authorList>
            <person name="Casaregola S."/>
            <person name="Devillers H."/>
            <person name="Grondin C."/>
        </authorList>
    </citation>
    <scope>NUCLEOTIDE SEQUENCE [LARGE SCALE GENOMIC DNA]</scope>
    <source>
        <strain evidence="2 3">CLIB 1767</strain>
    </source>
</reference>
<dbReference type="Pfam" id="PF17242">
    <property type="entry name" value="DUF5315"/>
    <property type="match status" value="1"/>
</dbReference>
<accession>A0A8H2VI36</accession>
<comment type="caution">
    <text evidence="2">The sequence shown here is derived from an EMBL/GenBank/DDBJ whole genome shotgun (WGS) entry which is preliminary data.</text>
</comment>
<proteinExistence type="predicted"/>
<dbReference type="EMBL" id="CAEFZW010000007">
    <property type="protein sequence ID" value="CAB4255805.1"/>
    <property type="molecule type" value="Genomic_DNA"/>
</dbReference>
<dbReference type="Proteomes" id="UP000644660">
    <property type="component" value="Unassembled WGS sequence"/>
</dbReference>
<evidence type="ECO:0000313" key="3">
    <source>
        <dbReference type="Proteomes" id="UP000644660"/>
    </source>
</evidence>
<feature type="region of interest" description="Disordered" evidence="1">
    <location>
        <begin position="1"/>
        <end position="30"/>
    </location>
</feature>
<keyword evidence="3" id="KW-1185">Reference proteome</keyword>